<dbReference type="RefSeq" id="XP_030383035.1">
    <property type="nucleotide sequence ID" value="XM_030527175.1"/>
</dbReference>
<keyword evidence="6" id="KW-0175">Coiled coil</keyword>
<evidence type="ECO:0000256" key="5">
    <source>
        <dbReference type="ARBA" id="ARBA00023242"/>
    </source>
</evidence>
<dbReference type="PANTHER" id="PTHR35346">
    <property type="entry name" value="BEN DOMAIN-CONTAINING PROTEIN 6"/>
    <property type="match status" value="1"/>
</dbReference>
<dbReference type="GO" id="GO:0045666">
    <property type="term" value="P:positive regulation of neuron differentiation"/>
    <property type="evidence" value="ECO:0007669"/>
    <property type="project" value="InterPro"/>
</dbReference>
<feature type="coiled-coil region" evidence="6">
    <location>
        <begin position="89"/>
        <end position="116"/>
    </location>
</feature>
<dbReference type="GO" id="GO:0003677">
    <property type="term" value="F:DNA binding"/>
    <property type="evidence" value="ECO:0007669"/>
    <property type="project" value="InterPro"/>
</dbReference>
<keyword evidence="3" id="KW-0805">Transcription regulation</keyword>
<keyword evidence="9" id="KW-1185">Reference proteome</keyword>
<dbReference type="GO" id="GO:0003714">
    <property type="term" value="F:transcription corepressor activity"/>
    <property type="evidence" value="ECO:0007669"/>
    <property type="project" value="InterPro"/>
</dbReference>
<dbReference type="OrthoDB" id="8186171at2759"/>
<feature type="region of interest" description="Disordered" evidence="7">
    <location>
        <begin position="45"/>
        <end position="65"/>
    </location>
</feature>
<evidence type="ECO:0000256" key="1">
    <source>
        <dbReference type="ARBA" id="ARBA00004123"/>
    </source>
</evidence>
<dbReference type="InterPro" id="IPR018379">
    <property type="entry name" value="BEN_domain"/>
</dbReference>
<sequence>MNKMLSRRERLELGLGILPYNPKAIQLSAAQDQVETIIARLSADTGSFEETESDEDKAREKEVSSDAAVSSNHFWNKLCVNSTSMSEKLVTLAQTAEKLGQTRRNLQEKLQKEQEGNESDDDDVLIIDEGESVTDLFRSQLIRNTIMAMNEARLRLLQRWERTKRSALDLLTIEIEKVQAMDLMDAQTSSHFDLFCDGTDEHNTSTPRTIDSDEENNDEENNIKGESDDDYVPPDSGKRKRQPQSTSTPRTSTPQVKRPRFSFSPDENSPMVVIGPNGTQIPRRVFNTLNVNLTGPAITRKLLCEIFDRDTLAYHTLSGKPSPAFKDCARPSKQKLDPLKVDDLVYLMTTYMDMTPRDVRTAITTKCADENKMLRARLLRQPSKLNQLKI</sequence>
<dbReference type="Pfam" id="PF10523">
    <property type="entry name" value="BEN"/>
    <property type="match status" value="1"/>
</dbReference>
<evidence type="ECO:0000256" key="3">
    <source>
        <dbReference type="ARBA" id="ARBA00023015"/>
    </source>
</evidence>
<feature type="compositionally biased region" description="Low complexity" evidence="7">
    <location>
        <begin position="243"/>
        <end position="255"/>
    </location>
</feature>
<dbReference type="PROSITE" id="PS51457">
    <property type="entry name" value="BEN"/>
    <property type="match status" value="1"/>
</dbReference>
<dbReference type="GO" id="GO:0045746">
    <property type="term" value="P:negative regulation of Notch signaling pathway"/>
    <property type="evidence" value="ECO:0007669"/>
    <property type="project" value="InterPro"/>
</dbReference>
<evidence type="ECO:0000256" key="6">
    <source>
        <dbReference type="SAM" id="Coils"/>
    </source>
</evidence>
<comment type="subcellular location">
    <subcellularLocation>
        <location evidence="1">Nucleus</location>
    </subcellularLocation>
</comment>
<dbReference type="Gene3D" id="1.10.10.2590">
    <property type="entry name" value="BEN domain"/>
    <property type="match status" value="1"/>
</dbReference>
<dbReference type="Proteomes" id="UP000504634">
    <property type="component" value="Unplaced"/>
</dbReference>
<reference evidence="10" key="1">
    <citation type="submission" date="2025-08" db="UniProtKB">
        <authorList>
            <consortium name="RefSeq"/>
        </authorList>
    </citation>
    <scope>IDENTIFICATION</scope>
    <source>
        <strain evidence="10">11010-0011.00</strain>
        <tissue evidence="10">Whole body</tissue>
    </source>
</reference>
<evidence type="ECO:0000313" key="9">
    <source>
        <dbReference type="Proteomes" id="UP000504634"/>
    </source>
</evidence>
<proteinExistence type="predicted"/>
<feature type="domain" description="BEN" evidence="8">
    <location>
        <begin position="276"/>
        <end position="374"/>
    </location>
</feature>
<evidence type="ECO:0000313" key="10">
    <source>
        <dbReference type="RefSeq" id="XP_030383035.1"/>
    </source>
</evidence>
<dbReference type="InterPro" id="IPR037496">
    <property type="entry name" value="BEND6-like"/>
</dbReference>
<keyword evidence="4" id="KW-0804">Transcription</keyword>
<organism evidence="9 10">
    <name type="scientific">Drosophila lebanonensis</name>
    <name type="common">Fruit fly</name>
    <name type="synonym">Scaptodrosophila lebanonensis</name>
    <dbReference type="NCBI Taxonomy" id="7225"/>
    <lineage>
        <taxon>Eukaryota</taxon>
        <taxon>Metazoa</taxon>
        <taxon>Ecdysozoa</taxon>
        <taxon>Arthropoda</taxon>
        <taxon>Hexapoda</taxon>
        <taxon>Insecta</taxon>
        <taxon>Pterygota</taxon>
        <taxon>Neoptera</taxon>
        <taxon>Endopterygota</taxon>
        <taxon>Diptera</taxon>
        <taxon>Brachycera</taxon>
        <taxon>Muscomorpha</taxon>
        <taxon>Ephydroidea</taxon>
        <taxon>Drosophilidae</taxon>
        <taxon>Scaptodrosophila</taxon>
    </lineage>
</organism>
<name>A0A6J2U517_DROLE</name>
<keyword evidence="5" id="KW-0539">Nucleus</keyword>
<evidence type="ECO:0000259" key="8">
    <source>
        <dbReference type="PROSITE" id="PS51457"/>
    </source>
</evidence>
<evidence type="ECO:0000256" key="4">
    <source>
        <dbReference type="ARBA" id="ARBA00023163"/>
    </source>
</evidence>
<dbReference type="CTD" id="33669"/>
<dbReference type="AlphaFoldDB" id="A0A6J2U517"/>
<keyword evidence="2" id="KW-0678">Repressor</keyword>
<protein>
    <submittedName>
        <fullName evidence="10">Early boundary activity protein 1</fullName>
    </submittedName>
</protein>
<dbReference type="PANTHER" id="PTHR35346:SF1">
    <property type="entry name" value="BEN DOMAIN-CONTAINING PROTEIN 6"/>
    <property type="match status" value="1"/>
</dbReference>
<dbReference type="SMART" id="SM01025">
    <property type="entry name" value="BEN"/>
    <property type="match status" value="1"/>
</dbReference>
<feature type="region of interest" description="Disordered" evidence="7">
    <location>
        <begin position="197"/>
        <end position="271"/>
    </location>
</feature>
<accession>A0A6J2U517</accession>
<evidence type="ECO:0000256" key="7">
    <source>
        <dbReference type="SAM" id="MobiDB-lite"/>
    </source>
</evidence>
<evidence type="ECO:0000256" key="2">
    <source>
        <dbReference type="ARBA" id="ARBA00022491"/>
    </source>
</evidence>
<gene>
    <name evidence="10" type="primary">LOC115630561</name>
</gene>
<dbReference type="GeneID" id="115630561"/>
<dbReference type="GO" id="GO:0005634">
    <property type="term" value="C:nucleus"/>
    <property type="evidence" value="ECO:0007669"/>
    <property type="project" value="UniProtKB-SubCell"/>
</dbReference>